<dbReference type="Proteomes" id="UP000266492">
    <property type="component" value="Unassembled WGS sequence"/>
</dbReference>
<sequence>MNMIEEYDEIREVTNPAKKEDLSELTKLQTEYLKELNIPSDVWEGMSKEAQSQQLGFILERFNEIDIFQQIDREAIFSEIYSSKIVEAYKLLEAPQDYIQIEQIADMFSECEELRYENWRNLDLSEKVNILNNLEIEIAGIEHRQPCPIRALKMPSHQFGGYSPDSKSIDINASYIEQSGYDHNMFMEVLDTLVHEGRHAYQDYNVNVYEIHPRHSEVASWAETMEGGKWGYHGDTSTVLGQRLYEQQSIEIDARNFAMDILDKFEQKQIA</sequence>
<gene>
    <name evidence="1" type="ORF">DWX70_10010</name>
</gene>
<reference evidence="1 2" key="1">
    <citation type="submission" date="2018-08" db="EMBL/GenBank/DDBJ databases">
        <title>A genome reference for cultivated species of the human gut microbiota.</title>
        <authorList>
            <person name="Zou Y."/>
            <person name="Xue W."/>
            <person name="Luo G."/>
        </authorList>
    </citation>
    <scope>NUCLEOTIDE SEQUENCE [LARGE SCALE GENOMIC DNA]</scope>
    <source>
        <strain evidence="1 2">AF20-9LB</strain>
    </source>
</reference>
<dbReference type="EMBL" id="QRVZ01000006">
    <property type="protein sequence ID" value="RGS84685.1"/>
    <property type="molecule type" value="Genomic_DNA"/>
</dbReference>
<evidence type="ECO:0000313" key="2">
    <source>
        <dbReference type="Proteomes" id="UP000266492"/>
    </source>
</evidence>
<evidence type="ECO:0000313" key="1">
    <source>
        <dbReference type="EMBL" id="RGS84685.1"/>
    </source>
</evidence>
<protein>
    <submittedName>
        <fullName evidence="1">Uncharacterized protein</fullName>
    </submittedName>
</protein>
<dbReference type="AlphaFoldDB" id="A0A396D831"/>
<name>A0A396D831_BACOV</name>
<organism evidence="1 2">
    <name type="scientific">Bacteroides ovatus</name>
    <dbReference type="NCBI Taxonomy" id="28116"/>
    <lineage>
        <taxon>Bacteria</taxon>
        <taxon>Pseudomonadati</taxon>
        <taxon>Bacteroidota</taxon>
        <taxon>Bacteroidia</taxon>
        <taxon>Bacteroidales</taxon>
        <taxon>Bacteroidaceae</taxon>
        <taxon>Bacteroides</taxon>
    </lineage>
</organism>
<accession>A0A396D831</accession>
<comment type="caution">
    <text evidence="1">The sequence shown here is derived from an EMBL/GenBank/DDBJ whole genome shotgun (WGS) entry which is preliminary data.</text>
</comment>
<proteinExistence type="predicted"/>